<name>A0A9D4DP93_DREPO</name>
<accession>A0A9D4DP93</accession>
<feature type="transmembrane region" description="Helical" evidence="1">
    <location>
        <begin position="47"/>
        <end position="67"/>
    </location>
</feature>
<gene>
    <name evidence="2" type="ORF">DPMN_185786</name>
</gene>
<keyword evidence="1" id="KW-0812">Transmembrane</keyword>
<evidence type="ECO:0000313" key="2">
    <source>
        <dbReference type="EMBL" id="KAH3751234.1"/>
    </source>
</evidence>
<evidence type="ECO:0000313" key="3">
    <source>
        <dbReference type="Proteomes" id="UP000828390"/>
    </source>
</evidence>
<dbReference type="EMBL" id="JAIWYP010000010">
    <property type="protein sequence ID" value="KAH3751234.1"/>
    <property type="molecule type" value="Genomic_DNA"/>
</dbReference>
<organism evidence="2 3">
    <name type="scientific">Dreissena polymorpha</name>
    <name type="common">Zebra mussel</name>
    <name type="synonym">Mytilus polymorpha</name>
    <dbReference type="NCBI Taxonomy" id="45954"/>
    <lineage>
        <taxon>Eukaryota</taxon>
        <taxon>Metazoa</taxon>
        <taxon>Spiralia</taxon>
        <taxon>Lophotrochozoa</taxon>
        <taxon>Mollusca</taxon>
        <taxon>Bivalvia</taxon>
        <taxon>Autobranchia</taxon>
        <taxon>Heteroconchia</taxon>
        <taxon>Euheterodonta</taxon>
        <taxon>Imparidentia</taxon>
        <taxon>Neoheterodontei</taxon>
        <taxon>Myida</taxon>
        <taxon>Dreissenoidea</taxon>
        <taxon>Dreissenidae</taxon>
        <taxon>Dreissena</taxon>
    </lineage>
</organism>
<reference evidence="2" key="2">
    <citation type="submission" date="2020-11" db="EMBL/GenBank/DDBJ databases">
        <authorList>
            <person name="McCartney M.A."/>
            <person name="Auch B."/>
            <person name="Kono T."/>
            <person name="Mallez S."/>
            <person name="Becker A."/>
            <person name="Gohl D.M."/>
            <person name="Silverstein K.A.T."/>
            <person name="Koren S."/>
            <person name="Bechman K.B."/>
            <person name="Herman A."/>
            <person name="Abrahante J.E."/>
            <person name="Garbe J."/>
        </authorList>
    </citation>
    <scope>NUCLEOTIDE SEQUENCE</scope>
    <source>
        <strain evidence="2">Duluth1</strain>
        <tissue evidence="2">Whole animal</tissue>
    </source>
</reference>
<sequence>MEAAEFDGFVTQTQHIQYILSSHGTFRSYQFKSMSIVSLGTFGSCPFISILTSLGTFGLCPFISISVHSDHYRYIRIISIQYILSSHGTFRLYQFKSISVLSDHSRYIQIISSEYCPVSVHSVHIQ</sequence>
<keyword evidence="1" id="KW-1133">Transmembrane helix</keyword>
<evidence type="ECO:0000256" key="1">
    <source>
        <dbReference type="SAM" id="Phobius"/>
    </source>
</evidence>
<proteinExistence type="predicted"/>
<dbReference type="AlphaFoldDB" id="A0A9D4DP93"/>
<reference evidence="2" key="1">
    <citation type="journal article" date="2019" name="bioRxiv">
        <title>The Genome of the Zebra Mussel, Dreissena polymorpha: A Resource for Invasive Species Research.</title>
        <authorList>
            <person name="McCartney M.A."/>
            <person name="Auch B."/>
            <person name="Kono T."/>
            <person name="Mallez S."/>
            <person name="Zhang Y."/>
            <person name="Obille A."/>
            <person name="Becker A."/>
            <person name="Abrahante J.E."/>
            <person name="Garbe J."/>
            <person name="Badalamenti J.P."/>
            <person name="Herman A."/>
            <person name="Mangelson H."/>
            <person name="Liachko I."/>
            <person name="Sullivan S."/>
            <person name="Sone E.D."/>
            <person name="Koren S."/>
            <person name="Silverstein K.A.T."/>
            <person name="Beckman K.B."/>
            <person name="Gohl D.M."/>
        </authorList>
    </citation>
    <scope>NUCLEOTIDE SEQUENCE</scope>
    <source>
        <strain evidence="2">Duluth1</strain>
        <tissue evidence="2">Whole animal</tissue>
    </source>
</reference>
<protein>
    <submittedName>
        <fullName evidence="2">Uncharacterized protein</fullName>
    </submittedName>
</protein>
<keyword evidence="1" id="KW-0472">Membrane</keyword>
<dbReference type="Proteomes" id="UP000828390">
    <property type="component" value="Unassembled WGS sequence"/>
</dbReference>
<comment type="caution">
    <text evidence="2">The sequence shown here is derived from an EMBL/GenBank/DDBJ whole genome shotgun (WGS) entry which is preliminary data.</text>
</comment>
<keyword evidence="3" id="KW-1185">Reference proteome</keyword>